<gene>
    <name evidence="2" type="ORF">LTR24_007474</name>
</gene>
<comment type="caution">
    <text evidence="2">The sequence shown here is derived from an EMBL/GenBank/DDBJ whole genome shotgun (WGS) entry which is preliminary data.</text>
</comment>
<evidence type="ECO:0000313" key="2">
    <source>
        <dbReference type="EMBL" id="KAK5084176.1"/>
    </source>
</evidence>
<dbReference type="InterPro" id="IPR046539">
    <property type="entry name" value="DUF6604"/>
</dbReference>
<dbReference type="PANTHER" id="PTHR38795">
    <property type="entry name" value="DUF6604 DOMAIN-CONTAINING PROTEIN"/>
    <property type="match status" value="1"/>
</dbReference>
<dbReference type="PANTHER" id="PTHR38795:SF1">
    <property type="entry name" value="DUF6604 DOMAIN-CONTAINING PROTEIN"/>
    <property type="match status" value="1"/>
</dbReference>
<accession>A0ABR0K3A6</accession>
<keyword evidence="3" id="KW-1185">Reference proteome</keyword>
<dbReference type="EMBL" id="JAVRRG010000113">
    <property type="protein sequence ID" value="KAK5084176.1"/>
    <property type="molecule type" value="Genomic_DNA"/>
</dbReference>
<protein>
    <recommendedName>
        <fullName evidence="1">DUF6604 domain-containing protein</fullName>
    </recommendedName>
</protein>
<evidence type="ECO:0000259" key="1">
    <source>
        <dbReference type="Pfam" id="PF20253"/>
    </source>
</evidence>
<dbReference type="Pfam" id="PF20253">
    <property type="entry name" value="DUF6604"/>
    <property type="match status" value="1"/>
</dbReference>
<feature type="domain" description="DUF6604" evidence="1">
    <location>
        <begin position="11"/>
        <end position="249"/>
    </location>
</feature>
<name>A0ABR0K3A6_9EURO</name>
<proteinExistence type="predicted"/>
<sequence length="930" mass="105879">MLPPHLRSTYKQYKEDTDRISTWLAVTAKALGFDVLNRTSGMKTVKRKKQTSGPGDYTIPIKDFTTLASHIAEHIKAPSKVSQAVLGVITRAIQARKDSNEWFQENEQDATSDDDGHAHFVRILEQVHATLQPHSLPKADTEAQEDLNLKNMFAGLQLEDVSEDFEKGGAQSVPSSVSDEKIIVRAQQMKQVMKLPFAAFALLSDMNRIRTFVQELWRKHLAGHEDLISVSVTADYAIDLVRRLEEDFFAEFPKETPKTVLTSLFEMKSALMDISGVHKEEGSRESWHPVMRSTVEWMFYDIHEHLSFLAKAFPSKKGAIVPYRPYPRSMFRNVFIALEDSPFIDRSEDEKADLINMFQECRLLTSFTKTSPVEDELLKGVRYILKTKSVPLWTVFAFRSFLDVRGVMGSFLEVPFKQLQIVATRAKQSVQAAASNRKGCLNESWPFQKDMTVRRVLIHTIEQWVLTDGYNVLVKRHMPDANFPKEDFRILRQHPLLCGLMAFNVHLMILNCGLAYVNAWGSGMFMAHLYNALRQEGTCQVEWADMESFMNTHKSELLFSNGRPDTISDFYKRFEFCMGASLGRYAREKSRDSQLKHFKRKKGGARLLKEAGQVSKALKPRYCEGGFELPTDADVKAVWDHEAVTRMLNARLKAAGDEPVPSANASQLPLVDLLSAMQVSIAQELRYVTFDYYSFHCTCWSILRTIEQLCRPRLLECLEGDYTKDLGECNLPWVIGYILKMEARAQSDVSVGHPRAKLAGLNVQSRVIFPLAGQFMSQILDGPHVTLTRELDKVKNAKLLFDKSLVRKKLVSMPKAVSSESGNLKPPREHPTMHMWVDQVAFGYTDYQKQYFPHLAQQSLERMAGRPHSHLEPDGTRTAWFESTDDNLKCGIMNKASAPYLAEDRAFIASDKNVRYHGSEDRKKALEGIF</sequence>
<dbReference type="Proteomes" id="UP001345013">
    <property type="component" value="Unassembled WGS sequence"/>
</dbReference>
<reference evidence="2 3" key="1">
    <citation type="submission" date="2023-08" db="EMBL/GenBank/DDBJ databases">
        <title>Black Yeasts Isolated from many extreme environments.</title>
        <authorList>
            <person name="Coleine C."/>
            <person name="Stajich J.E."/>
            <person name="Selbmann L."/>
        </authorList>
    </citation>
    <scope>NUCLEOTIDE SEQUENCE [LARGE SCALE GENOMIC DNA]</scope>
    <source>
        <strain evidence="2 3">CCFEE 5885</strain>
    </source>
</reference>
<organism evidence="2 3">
    <name type="scientific">Lithohypha guttulata</name>
    <dbReference type="NCBI Taxonomy" id="1690604"/>
    <lineage>
        <taxon>Eukaryota</taxon>
        <taxon>Fungi</taxon>
        <taxon>Dikarya</taxon>
        <taxon>Ascomycota</taxon>
        <taxon>Pezizomycotina</taxon>
        <taxon>Eurotiomycetes</taxon>
        <taxon>Chaetothyriomycetidae</taxon>
        <taxon>Chaetothyriales</taxon>
        <taxon>Trichomeriaceae</taxon>
        <taxon>Lithohypha</taxon>
    </lineage>
</organism>
<evidence type="ECO:0000313" key="3">
    <source>
        <dbReference type="Proteomes" id="UP001345013"/>
    </source>
</evidence>